<evidence type="ECO:0000256" key="5">
    <source>
        <dbReference type="ARBA" id="ARBA00022692"/>
    </source>
</evidence>
<dbReference type="InterPro" id="IPR002549">
    <property type="entry name" value="AI-2E-like"/>
</dbReference>
<evidence type="ECO:0000256" key="1">
    <source>
        <dbReference type="ARBA" id="ARBA00004651"/>
    </source>
</evidence>
<keyword evidence="6 8" id="KW-1133">Transmembrane helix</keyword>
<gene>
    <name evidence="9" type="ORF">SAMN04487884_12849</name>
</gene>
<keyword evidence="3" id="KW-0813">Transport</keyword>
<dbReference type="Proteomes" id="UP000182584">
    <property type="component" value="Unassembled WGS sequence"/>
</dbReference>
<dbReference type="GO" id="GO:0055085">
    <property type="term" value="P:transmembrane transport"/>
    <property type="evidence" value="ECO:0007669"/>
    <property type="project" value="TreeGrafter"/>
</dbReference>
<feature type="transmembrane region" description="Helical" evidence="8">
    <location>
        <begin position="42"/>
        <end position="65"/>
    </location>
</feature>
<feature type="transmembrane region" description="Helical" evidence="8">
    <location>
        <begin position="85"/>
        <end position="108"/>
    </location>
</feature>
<dbReference type="PANTHER" id="PTHR21716">
    <property type="entry name" value="TRANSMEMBRANE PROTEIN"/>
    <property type="match status" value="1"/>
</dbReference>
<feature type="transmembrane region" description="Helical" evidence="8">
    <location>
        <begin position="279"/>
        <end position="307"/>
    </location>
</feature>
<evidence type="ECO:0000313" key="9">
    <source>
        <dbReference type="EMBL" id="SES30650.1"/>
    </source>
</evidence>
<evidence type="ECO:0000256" key="6">
    <source>
        <dbReference type="ARBA" id="ARBA00022989"/>
    </source>
</evidence>
<evidence type="ECO:0000256" key="4">
    <source>
        <dbReference type="ARBA" id="ARBA00022475"/>
    </source>
</evidence>
<proteinExistence type="inferred from homology"/>
<accession>A0A1H9W9P8</accession>
<comment type="similarity">
    <text evidence="2">Belongs to the autoinducer-2 exporter (AI-2E) (TC 2.A.86) family.</text>
</comment>
<dbReference type="eggNOG" id="COG0628">
    <property type="taxonomic scope" value="Bacteria"/>
</dbReference>
<feature type="transmembrane region" description="Helical" evidence="8">
    <location>
        <begin position="173"/>
        <end position="193"/>
    </location>
</feature>
<dbReference type="RefSeq" id="WP_074758224.1">
    <property type="nucleotide sequence ID" value="NZ_FOGJ01000028.1"/>
</dbReference>
<sequence length="376" mass="41775">MKFDKEWLKQNWVAYSVALCTGILFFVIISNIGNIWSGIKVLYSFISPIIGGAIIAYLLNPLMVFYEKTLFKKIKNHVIQRGLSVFLTFVTFVLAIVILLIALIPQILDSISAIIDNLDVYVATLQDLLSRVGTSAQELKIDIHSLTDMGTNMLSSFTDNLPDNINSIVSTSVNIGTSIITTVIAFILAIYFLSDKEHMVGGMTRLLSLILTDKQYKDWSDFWRRCNSILIRYIGGDILDAILVGVVNLIFMNCTSMSYAVLISLVVGVTNLAPTFGPIVGAGIGAFILVLVNPWHALWFLIFTVILQTLDGYVIKPKLFGNTLGISSVWILIAIIVFGRVFGIMGVLLAIPFAAIIDFSYRELFIVWLEKRKGKV</sequence>
<dbReference type="GO" id="GO:0005886">
    <property type="term" value="C:plasma membrane"/>
    <property type="evidence" value="ECO:0007669"/>
    <property type="project" value="UniProtKB-SubCell"/>
</dbReference>
<dbReference type="AlphaFoldDB" id="A0A1H9W9P8"/>
<evidence type="ECO:0000313" key="10">
    <source>
        <dbReference type="Proteomes" id="UP000182584"/>
    </source>
</evidence>
<feature type="transmembrane region" description="Helical" evidence="8">
    <location>
        <begin position="12"/>
        <end position="36"/>
    </location>
</feature>
<keyword evidence="4" id="KW-1003">Cell membrane</keyword>
<name>A0A1H9W9P8_BUTFI</name>
<evidence type="ECO:0000256" key="3">
    <source>
        <dbReference type="ARBA" id="ARBA00022448"/>
    </source>
</evidence>
<comment type="subcellular location">
    <subcellularLocation>
        <location evidence="1">Cell membrane</location>
        <topology evidence="1">Multi-pass membrane protein</topology>
    </subcellularLocation>
</comment>
<dbReference type="OrthoDB" id="9793390at2"/>
<evidence type="ECO:0000256" key="8">
    <source>
        <dbReference type="SAM" id="Phobius"/>
    </source>
</evidence>
<keyword evidence="7 8" id="KW-0472">Membrane</keyword>
<dbReference type="PANTHER" id="PTHR21716:SF53">
    <property type="entry name" value="PERMEASE PERM-RELATED"/>
    <property type="match status" value="1"/>
</dbReference>
<reference evidence="9 10" key="1">
    <citation type="submission" date="2016-10" db="EMBL/GenBank/DDBJ databases">
        <authorList>
            <person name="de Groot N.N."/>
        </authorList>
    </citation>
    <scope>NUCLEOTIDE SEQUENCE [LARGE SCALE GENOMIC DNA]</scope>
    <source>
        <strain evidence="9 10">AR40</strain>
    </source>
</reference>
<organism evidence="9 10">
    <name type="scientific">Butyrivibrio fibrisolvens</name>
    <dbReference type="NCBI Taxonomy" id="831"/>
    <lineage>
        <taxon>Bacteria</taxon>
        <taxon>Bacillati</taxon>
        <taxon>Bacillota</taxon>
        <taxon>Clostridia</taxon>
        <taxon>Lachnospirales</taxon>
        <taxon>Lachnospiraceae</taxon>
        <taxon>Butyrivibrio</taxon>
    </lineage>
</organism>
<evidence type="ECO:0000256" key="7">
    <source>
        <dbReference type="ARBA" id="ARBA00023136"/>
    </source>
</evidence>
<keyword evidence="5 8" id="KW-0812">Transmembrane</keyword>
<protein>
    <submittedName>
        <fullName evidence="9">Predicted PurR-regulated permease PerM</fullName>
    </submittedName>
</protein>
<dbReference type="EMBL" id="FOGJ01000028">
    <property type="protein sequence ID" value="SES30650.1"/>
    <property type="molecule type" value="Genomic_DNA"/>
</dbReference>
<evidence type="ECO:0000256" key="2">
    <source>
        <dbReference type="ARBA" id="ARBA00009773"/>
    </source>
</evidence>
<dbReference type="Pfam" id="PF01594">
    <property type="entry name" value="AI-2E_transport"/>
    <property type="match status" value="1"/>
</dbReference>